<dbReference type="SMART" id="SM00014">
    <property type="entry name" value="acidPPc"/>
    <property type="match status" value="1"/>
</dbReference>
<gene>
    <name evidence="4" type="ORF">OHJ16_08310</name>
</gene>
<dbReference type="EMBL" id="JAPTMY010000016">
    <property type="protein sequence ID" value="MCZ0858046.1"/>
    <property type="molecule type" value="Genomic_DNA"/>
</dbReference>
<dbReference type="Proteomes" id="UP001072034">
    <property type="component" value="Unassembled WGS sequence"/>
</dbReference>
<evidence type="ECO:0000313" key="4">
    <source>
        <dbReference type="EMBL" id="MCZ0858046.1"/>
    </source>
</evidence>
<feature type="transmembrane region" description="Helical" evidence="2">
    <location>
        <begin position="138"/>
        <end position="155"/>
    </location>
</feature>
<feature type="transmembrane region" description="Helical" evidence="2">
    <location>
        <begin position="60"/>
        <end position="90"/>
    </location>
</feature>
<sequence length="317" mass="33688">MTFFRPLAHSPARRLRLRGALLAVVCLGMILGLWGVFVLSRRGQELEAAALKGSEIGAHYISALAHTVLSVVSIQAAAALVGIILLIGLLRRSHRRAVWAVIAVVGSNLSAQALKYSILWRPDYNISARWDNANTLPSGHTTMATSAAVALILLSGRRWRALSAWAGALFAIAMGYSTLVCQWHRPSDVMTAVLLPVAWGALAVAGGVWDSTFYGAPQGRAGDAGESSDDAARRPPPLPRLRAQKTGNTLLAVLGALSTLAAVLLGVWVWMRIDALATRRVLFASYATGSAAVVGITCLAMAALVDLTDWGTARHRL</sequence>
<dbReference type="InterPro" id="IPR000326">
    <property type="entry name" value="PAP2/HPO"/>
</dbReference>
<keyword evidence="2" id="KW-0812">Transmembrane</keyword>
<proteinExistence type="predicted"/>
<dbReference type="Pfam" id="PF01569">
    <property type="entry name" value="PAP2"/>
    <property type="match status" value="1"/>
</dbReference>
<evidence type="ECO:0000256" key="2">
    <source>
        <dbReference type="SAM" id="Phobius"/>
    </source>
</evidence>
<feature type="transmembrane region" description="Helical" evidence="2">
    <location>
        <begin position="283"/>
        <end position="307"/>
    </location>
</feature>
<dbReference type="SUPFAM" id="SSF48317">
    <property type="entry name" value="Acid phosphatase/Vanadium-dependent haloperoxidase"/>
    <property type="match status" value="1"/>
</dbReference>
<feature type="transmembrane region" description="Helical" evidence="2">
    <location>
        <begin position="162"/>
        <end position="183"/>
    </location>
</feature>
<dbReference type="Gene3D" id="1.20.144.10">
    <property type="entry name" value="Phosphatidic acid phosphatase type 2/haloperoxidase"/>
    <property type="match status" value="1"/>
</dbReference>
<accession>A0ABT4I946</accession>
<comment type="caution">
    <text evidence="4">The sequence shown here is derived from an EMBL/GenBank/DDBJ whole genome shotgun (WGS) entry which is preliminary data.</text>
</comment>
<dbReference type="InterPro" id="IPR036938">
    <property type="entry name" value="PAP2/HPO_sf"/>
</dbReference>
<organism evidence="4 5">
    <name type="scientific">Actinomyces israelii</name>
    <dbReference type="NCBI Taxonomy" id="1659"/>
    <lineage>
        <taxon>Bacteria</taxon>
        <taxon>Bacillati</taxon>
        <taxon>Actinomycetota</taxon>
        <taxon>Actinomycetes</taxon>
        <taxon>Actinomycetales</taxon>
        <taxon>Actinomycetaceae</taxon>
        <taxon>Actinomyces</taxon>
    </lineage>
</organism>
<evidence type="ECO:0000256" key="1">
    <source>
        <dbReference type="SAM" id="MobiDB-lite"/>
    </source>
</evidence>
<evidence type="ECO:0000259" key="3">
    <source>
        <dbReference type="SMART" id="SM00014"/>
    </source>
</evidence>
<feature type="transmembrane region" description="Helical" evidence="2">
    <location>
        <begin position="189"/>
        <end position="209"/>
    </location>
</feature>
<keyword evidence="2" id="KW-1133">Transmembrane helix</keyword>
<feature type="domain" description="Phosphatidic acid phosphatase type 2/haloperoxidase" evidence="3">
    <location>
        <begin position="97"/>
        <end position="204"/>
    </location>
</feature>
<keyword evidence="5" id="KW-1185">Reference proteome</keyword>
<feature type="transmembrane region" description="Helical" evidence="2">
    <location>
        <begin position="250"/>
        <end position="271"/>
    </location>
</feature>
<name>A0ABT4I946_9ACTO</name>
<dbReference type="RefSeq" id="WP_268917522.1">
    <property type="nucleotide sequence ID" value="NZ_CP124548.1"/>
</dbReference>
<reference evidence="4" key="1">
    <citation type="submission" date="2022-10" db="EMBL/GenBank/DDBJ databases">
        <title>Genome sequence of Actinomyces israelii ATCC 10048.</title>
        <authorList>
            <person name="Watt R.M."/>
            <person name="Tong W.M."/>
        </authorList>
    </citation>
    <scope>NUCLEOTIDE SEQUENCE</scope>
    <source>
        <strain evidence="4">ATCC 10048</strain>
    </source>
</reference>
<evidence type="ECO:0000313" key="5">
    <source>
        <dbReference type="Proteomes" id="UP001072034"/>
    </source>
</evidence>
<keyword evidence="2" id="KW-0472">Membrane</keyword>
<feature type="transmembrane region" description="Helical" evidence="2">
    <location>
        <begin position="20"/>
        <end position="40"/>
    </location>
</feature>
<protein>
    <submittedName>
        <fullName evidence="4">Phosphatase PAP2 family protein</fullName>
    </submittedName>
</protein>
<feature type="transmembrane region" description="Helical" evidence="2">
    <location>
        <begin position="97"/>
        <end position="118"/>
    </location>
</feature>
<feature type="region of interest" description="Disordered" evidence="1">
    <location>
        <begin position="220"/>
        <end position="239"/>
    </location>
</feature>